<dbReference type="EMBL" id="AJWJ01000139">
    <property type="protein sequence ID" value="KAF2074589.1"/>
    <property type="molecule type" value="Genomic_DNA"/>
</dbReference>
<accession>A0A8J4PYR8</accession>
<proteinExistence type="predicted"/>
<dbReference type="AlphaFoldDB" id="A0A8J4PYR8"/>
<evidence type="ECO:0000313" key="2">
    <source>
        <dbReference type="EMBL" id="KAF2074589.1"/>
    </source>
</evidence>
<comment type="caution">
    <text evidence="2">The sequence shown here is derived from an EMBL/GenBank/DDBJ whole genome shotgun (WGS) entry which is preliminary data.</text>
</comment>
<name>A0A8J4PYR8_9MYCE</name>
<feature type="transmembrane region" description="Helical" evidence="1">
    <location>
        <begin position="391"/>
        <end position="413"/>
    </location>
</feature>
<feature type="transmembrane region" description="Helical" evidence="1">
    <location>
        <begin position="349"/>
        <end position="371"/>
    </location>
</feature>
<keyword evidence="1" id="KW-0472">Membrane</keyword>
<organism evidence="2 3">
    <name type="scientific">Polysphondylium violaceum</name>
    <dbReference type="NCBI Taxonomy" id="133409"/>
    <lineage>
        <taxon>Eukaryota</taxon>
        <taxon>Amoebozoa</taxon>
        <taxon>Evosea</taxon>
        <taxon>Eumycetozoa</taxon>
        <taxon>Dictyostelia</taxon>
        <taxon>Dictyosteliales</taxon>
        <taxon>Dictyosteliaceae</taxon>
        <taxon>Polysphondylium</taxon>
    </lineage>
</organism>
<sequence>MFQLRNTIVKKNNFINILLKNNVNKYNNFKRQLCTLNQFDQNNNNNKNNNNNNDNYNNNKNYQYGKKFYLSSGISSFNIKALMAIVAAGSLGASYFFSYRYARDLKKLTFKDDKEFQENLDNLLNWVNNCINKGDFVELHKQLARFFDMDGYAYILIRISMTVSNTPIGHCQPETLKNIDRIISTLSKLSDHGPHNSQLYDQLVLTLNELIADCDDIERFIPKIINLAKHEHVETLELIHLVRPLVILAREQKNRKFLIDNHAIRVLKRTVDLIYEDQSPADNYYLNDVLYTLNDLVNSIDESTLSTDIDLEERYLVSNCRQDTGSFWTNKWNVHLVSWLPALLLSIPAYSLPLAVSLPSLAGFGFVYTVFNIIDEYYSGSIGTRLKSNNLYMITFTNASSQLLPIIGILAVLRYPVLIKPVVGLSVGHLFVQKQLVTRKPYQDPFYRIDK</sequence>
<feature type="transmembrane region" description="Helical" evidence="1">
    <location>
        <begin position="77"/>
        <end position="97"/>
    </location>
</feature>
<evidence type="ECO:0000313" key="3">
    <source>
        <dbReference type="Proteomes" id="UP000695562"/>
    </source>
</evidence>
<keyword evidence="1" id="KW-0812">Transmembrane</keyword>
<evidence type="ECO:0008006" key="4">
    <source>
        <dbReference type="Google" id="ProtNLM"/>
    </source>
</evidence>
<keyword evidence="3" id="KW-1185">Reference proteome</keyword>
<evidence type="ECO:0000256" key="1">
    <source>
        <dbReference type="SAM" id="Phobius"/>
    </source>
</evidence>
<keyword evidence="1" id="KW-1133">Transmembrane helix</keyword>
<gene>
    <name evidence="2" type="ORF">CYY_004096</name>
</gene>
<dbReference type="OrthoDB" id="24275at2759"/>
<protein>
    <recommendedName>
        <fullName evidence="4">Transmembrane protein</fullName>
    </recommendedName>
</protein>
<dbReference type="Proteomes" id="UP000695562">
    <property type="component" value="Unassembled WGS sequence"/>
</dbReference>
<reference evidence="2" key="1">
    <citation type="submission" date="2020-01" db="EMBL/GenBank/DDBJ databases">
        <title>Development of genomics and gene disruption for Polysphondylium violaceum indicates a role for the polyketide synthase stlB in stalk morphogenesis.</title>
        <authorList>
            <person name="Narita B."/>
            <person name="Kawabe Y."/>
            <person name="Kin K."/>
            <person name="Saito T."/>
            <person name="Gibbs R."/>
            <person name="Kuspa A."/>
            <person name="Muzny D."/>
            <person name="Queller D."/>
            <person name="Richards S."/>
            <person name="Strassman J."/>
            <person name="Sucgang R."/>
            <person name="Worley K."/>
            <person name="Schaap P."/>
        </authorList>
    </citation>
    <scope>NUCLEOTIDE SEQUENCE</scope>
    <source>
        <strain evidence="2">QSvi11</strain>
    </source>
</reference>